<proteinExistence type="predicted"/>
<feature type="region of interest" description="Disordered" evidence="1">
    <location>
        <begin position="53"/>
        <end position="76"/>
    </location>
</feature>
<dbReference type="EMBL" id="SIHI01000001">
    <property type="protein sequence ID" value="TWT58782.1"/>
    <property type="molecule type" value="Genomic_DNA"/>
</dbReference>
<organism evidence="2 3">
    <name type="scientific">Thalassoglobus neptunius</name>
    <dbReference type="NCBI Taxonomy" id="1938619"/>
    <lineage>
        <taxon>Bacteria</taxon>
        <taxon>Pseudomonadati</taxon>
        <taxon>Planctomycetota</taxon>
        <taxon>Planctomycetia</taxon>
        <taxon>Planctomycetales</taxon>
        <taxon>Planctomycetaceae</taxon>
        <taxon>Thalassoglobus</taxon>
    </lineage>
</organism>
<evidence type="ECO:0000313" key="2">
    <source>
        <dbReference type="EMBL" id="TWT58782.1"/>
    </source>
</evidence>
<evidence type="ECO:0000256" key="1">
    <source>
        <dbReference type="SAM" id="MobiDB-lite"/>
    </source>
</evidence>
<evidence type="ECO:0000313" key="3">
    <source>
        <dbReference type="Proteomes" id="UP000317243"/>
    </source>
</evidence>
<sequence length="107" mass="11501">MRCVVGWGQGISSLSQELLTPPSAIASIDEPRSSAVTGCNRREMRVPAVVHRDMGDKNTRSFGRGDQSNGVADSVQDTGATCSRKQLVCQTVSTTYSYSNDLFALTN</sequence>
<dbReference type="AlphaFoldDB" id="A0A5C5XA95"/>
<gene>
    <name evidence="2" type="ORF">KOR42_21680</name>
</gene>
<reference evidence="2 3" key="1">
    <citation type="submission" date="2019-02" db="EMBL/GenBank/DDBJ databases">
        <title>Deep-cultivation of Planctomycetes and their phenomic and genomic characterization uncovers novel biology.</title>
        <authorList>
            <person name="Wiegand S."/>
            <person name="Jogler M."/>
            <person name="Boedeker C."/>
            <person name="Pinto D."/>
            <person name="Vollmers J."/>
            <person name="Rivas-Marin E."/>
            <person name="Kohn T."/>
            <person name="Peeters S.H."/>
            <person name="Heuer A."/>
            <person name="Rast P."/>
            <person name="Oberbeckmann S."/>
            <person name="Bunk B."/>
            <person name="Jeske O."/>
            <person name="Meyerdierks A."/>
            <person name="Storesund J.E."/>
            <person name="Kallscheuer N."/>
            <person name="Luecker S."/>
            <person name="Lage O.M."/>
            <person name="Pohl T."/>
            <person name="Merkel B.J."/>
            <person name="Hornburger P."/>
            <person name="Mueller R.-W."/>
            <person name="Bruemmer F."/>
            <person name="Labrenz M."/>
            <person name="Spormann A.M."/>
            <person name="Op Den Camp H."/>
            <person name="Overmann J."/>
            <person name="Amann R."/>
            <person name="Jetten M.S.M."/>
            <person name="Mascher T."/>
            <person name="Medema M.H."/>
            <person name="Devos D.P."/>
            <person name="Kaster A.-K."/>
            <person name="Ovreas L."/>
            <person name="Rohde M."/>
            <person name="Galperin M.Y."/>
            <person name="Jogler C."/>
        </authorList>
    </citation>
    <scope>NUCLEOTIDE SEQUENCE [LARGE SCALE GENOMIC DNA]</scope>
    <source>
        <strain evidence="2 3">KOR42</strain>
    </source>
</reference>
<keyword evidence="3" id="KW-1185">Reference proteome</keyword>
<dbReference type="Proteomes" id="UP000317243">
    <property type="component" value="Unassembled WGS sequence"/>
</dbReference>
<protein>
    <submittedName>
        <fullName evidence="2">Uncharacterized protein</fullName>
    </submittedName>
</protein>
<feature type="compositionally biased region" description="Polar residues" evidence="1">
    <location>
        <begin position="66"/>
        <end position="76"/>
    </location>
</feature>
<name>A0A5C5XA95_9PLAN</name>
<comment type="caution">
    <text evidence="2">The sequence shown here is derived from an EMBL/GenBank/DDBJ whole genome shotgun (WGS) entry which is preliminary data.</text>
</comment>
<accession>A0A5C5XA95</accession>